<evidence type="ECO:0000313" key="2">
    <source>
        <dbReference type="EMBL" id="KAL2073789.1"/>
    </source>
</evidence>
<evidence type="ECO:0000313" key="3">
    <source>
        <dbReference type="Proteomes" id="UP001595075"/>
    </source>
</evidence>
<sequence length="219" mass="23217">MARHERTVKSGAYGPPTPALPAPSASRHTQYRQHNTTYRGAANRSSSTSTTPSSITSGTRSNSLFSAGASVSSSLAGAGSSLSSAASSTASATSISPITPSLLPLKRLADTSVSSLHMNQYPGTSVAGGEDSPLMLLSKKQRAEYHGSEVLEQVLKAARIILPEILDAQGKELALTIVSSFIATPEEFDLWELEKRDSNGTTQRCDHQVLFVQAEITRR</sequence>
<proteinExistence type="predicted"/>
<keyword evidence="3" id="KW-1185">Reference proteome</keyword>
<feature type="region of interest" description="Disordered" evidence="1">
    <location>
        <begin position="1"/>
        <end position="62"/>
    </location>
</feature>
<gene>
    <name evidence="2" type="ORF">VTL71DRAFT_11115</name>
</gene>
<reference evidence="2 3" key="1">
    <citation type="journal article" date="2024" name="Commun. Biol.">
        <title>Comparative genomic analysis of thermophilic fungi reveals convergent evolutionary adaptations and gene losses.</title>
        <authorList>
            <person name="Steindorff A.S."/>
            <person name="Aguilar-Pontes M.V."/>
            <person name="Robinson A.J."/>
            <person name="Andreopoulos B."/>
            <person name="LaButti K."/>
            <person name="Kuo A."/>
            <person name="Mondo S."/>
            <person name="Riley R."/>
            <person name="Otillar R."/>
            <person name="Haridas S."/>
            <person name="Lipzen A."/>
            <person name="Grimwood J."/>
            <person name="Schmutz J."/>
            <person name="Clum A."/>
            <person name="Reid I.D."/>
            <person name="Moisan M.C."/>
            <person name="Butler G."/>
            <person name="Nguyen T.T.M."/>
            <person name="Dewar K."/>
            <person name="Conant G."/>
            <person name="Drula E."/>
            <person name="Henrissat B."/>
            <person name="Hansel C."/>
            <person name="Singer S."/>
            <person name="Hutchinson M.I."/>
            <person name="de Vries R.P."/>
            <person name="Natvig D.O."/>
            <person name="Powell A.J."/>
            <person name="Tsang A."/>
            <person name="Grigoriev I.V."/>
        </authorList>
    </citation>
    <scope>NUCLEOTIDE SEQUENCE [LARGE SCALE GENOMIC DNA]</scope>
    <source>
        <strain evidence="2 3">CBS 494.80</strain>
    </source>
</reference>
<accession>A0ABR4CXK6</accession>
<name>A0ABR4CXK6_9HELO</name>
<evidence type="ECO:0000256" key="1">
    <source>
        <dbReference type="SAM" id="MobiDB-lite"/>
    </source>
</evidence>
<dbReference type="EMBL" id="JAZHXI010000003">
    <property type="protein sequence ID" value="KAL2073789.1"/>
    <property type="molecule type" value="Genomic_DNA"/>
</dbReference>
<organism evidence="2 3">
    <name type="scientific">Oculimacula yallundae</name>
    <dbReference type="NCBI Taxonomy" id="86028"/>
    <lineage>
        <taxon>Eukaryota</taxon>
        <taxon>Fungi</taxon>
        <taxon>Dikarya</taxon>
        <taxon>Ascomycota</taxon>
        <taxon>Pezizomycotina</taxon>
        <taxon>Leotiomycetes</taxon>
        <taxon>Helotiales</taxon>
        <taxon>Ploettnerulaceae</taxon>
        <taxon>Oculimacula</taxon>
    </lineage>
</organism>
<feature type="compositionally biased region" description="Polar residues" evidence="1">
    <location>
        <begin position="26"/>
        <end position="38"/>
    </location>
</feature>
<comment type="caution">
    <text evidence="2">The sequence shown here is derived from an EMBL/GenBank/DDBJ whole genome shotgun (WGS) entry which is preliminary data.</text>
</comment>
<protein>
    <submittedName>
        <fullName evidence="2">Uncharacterized protein</fullName>
    </submittedName>
</protein>
<feature type="compositionally biased region" description="Low complexity" evidence="1">
    <location>
        <begin position="45"/>
        <end position="62"/>
    </location>
</feature>
<dbReference type="Proteomes" id="UP001595075">
    <property type="component" value="Unassembled WGS sequence"/>
</dbReference>